<organism evidence="1 2">
    <name type="scientific">Sinanodonta woodiana</name>
    <name type="common">Chinese pond mussel</name>
    <name type="synonym">Anodonta woodiana</name>
    <dbReference type="NCBI Taxonomy" id="1069815"/>
    <lineage>
        <taxon>Eukaryota</taxon>
        <taxon>Metazoa</taxon>
        <taxon>Spiralia</taxon>
        <taxon>Lophotrochozoa</taxon>
        <taxon>Mollusca</taxon>
        <taxon>Bivalvia</taxon>
        <taxon>Autobranchia</taxon>
        <taxon>Heteroconchia</taxon>
        <taxon>Palaeoheterodonta</taxon>
        <taxon>Unionida</taxon>
        <taxon>Unionoidea</taxon>
        <taxon>Unionidae</taxon>
        <taxon>Unioninae</taxon>
        <taxon>Sinanodonta</taxon>
    </lineage>
</organism>
<sequence length="132" mass="15132">DVGYYQDRDNGAFMTVRCIRRSTGQCIRVIYGNIRIGSINYDLRPAETDVTLRNVLASPGFLGNRYVLQDYDNIQRAFSIENGDAAYVSERNVHKGLVDLIQRFPQGRDNESLFRLRNFTVSSGRPTDLHNR</sequence>
<gene>
    <name evidence="1" type="ORF">ACJMK2_014979</name>
</gene>
<dbReference type="AlphaFoldDB" id="A0ABD3V294"/>
<accession>A0ABD3V294</accession>
<comment type="caution">
    <text evidence="1">The sequence shown here is derived from an EMBL/GenBank/DDBJ whole genome shotgun (WGS) entry which is preliminary data.</text>
</comment>
<protein>
    <submittedName>
        <fullName evidence="1">Uncharacterized protein</fullName>
    </submittedName>
</protein>
<proteinExistence type="predicted"/>
<dbReference type="EMBL" id="JBJQND010000014">
    <property type="protein sequence ID" value="KAL3855779.1"/>
    <property type="molecule type" value="Genomic_DNA"/>
</dbReference>
<reference evidence="1 2" key="1">
    <citation type="submission" date="2024-11" db="EMBL/GenBank/DDBJ databases">
        <title>Chromosome-level genome assembly of the freshwater bivalve Anodonta woodiana.</title>
        <authorList>
            <person name="Chen X."/>
        </authorList>
    </citation>
    <scope>NUCLEOTIDE SEQUENCE [LARGE SCALE GENOMIC DNA]</scope>
    <source>
        <strain evidence="1">MN2024</strain>
        <tissue evidence="1">Gills</tissue>
    </source>
</reference>
<feature type="non-terminal residue" evidence="1">
    <location>
        <position position="1"/>
    </location>
</feature>
<dbReference type="Proteomes" id="UP001634394">
    <property type="component" value="Unassembled WGS sequence"/>
</dbReference>
<keyword evidence="2" id="KW-1185">Reference proteome</keyword>
<evidence type="ECO:0000313" key="2">
    <source>
        <dbReference type="Proteomes" id="UP001634394"/>
    </source>
</evidence>
<evidence type="ECO:0000313" key="1">
    <source>
        <dbReference type="EMBL" id="KAL3855779.1"/>
    </source>
</evidence>
<feature type="non-terminal residue" evidence="1">
    <location>
        <position position="132"/>
    </location>
</feature>
<name>A0ABD3V294_SINWO</name>